<dbReference type="GO" id="GO:0044877">
    <property type="term" value="F:protein-containing complex binding"/>
    <property type="evidence" value="ECO:0007669"/>
    <property type="project" value="TreeGrafter"/>
</dbReference>
<dbReference type="InterPro" id="IPR051207">
    <property type="entry name" value="ComplexI_NDUFA9_subunit"/>
</dbReference>
<dbReference type="PANTHER" id="PTHR12126:SF11">
    <property type="entry name" value="NADH DEHYDROGENASE [UBIQUINONE] 1 ALPHA SUBCOMPLEX SUBUNIT 9, MITOCHONDRIAL"/>
    <property type="match status" value="1"/>
</dbReference>
<dbReference type="OrthoDB" id="275457at2759"/>
<dbReference type="EMBL" id="CAJPIZ010000584">
    <property type="protein sequence ID" value="CAG2101798.1"/>
    <property type="molecule type" value="Genomic_DNA"/>
</dbReference>
<evidence type="ECO:0000256" key="3">
    <source>
        <dbReference type="ARBA" id="ARBA00042000"/>
    </source>
</evidence>
<dbReference type="EMBL" id="OC855159">
    <property type="protein sequence ID" value="CAD7621368.1"/>
    <property type="molecule type" value="Genomic_DNA"/>
</dbReference>
<dbReference type="InterPro" id="IPR036291">
    <property type="entry name" value="NAD(P)-bd_dom_sf"/>
</dbReference>
<dbReference type="AlphaFoldDB" id="A0A7R9KEE1"/>
<evidence type="ECO:0000259" key="6">
    <source>
        <dbReference type="Pfam" id="PF01370"/>
    </source>
</evidence>
<dbReference type="GO" id="GO:0005739">
    <property type="term" value="C:mitochondrion"/>
    <property type="evidence" value="ECO:0007669"/>
    <property type="project" value="TreeGrafter"/>
</dbReference>
<dbReference type="Pfam" id="PF07993">
    <property type="entry name" value="NAD_binding_4"/>
    <property type="match status" value="1"/>
</dbReference>
<evidence type="ECO:0000256" key="1">
    <source>
        <dbReference type="ARBA" id="ARBA00038501"/>
    </source>
</evidence>
<comment type="similarity">
    <text evidence="1">Belongs to the complex I NDUFA9 subunit family.</text>
</comment>
<feature type="domain" description="NAD-dependent epimerase/dehydratase" evidence="6">
    <location>
        <begin position="49"/>
        <end position="265"/>
    </location>
</feature>
<evidence type="ECO:0000256" key="4">
    <source>
        <dbReference type="ARBA" id="ARBA00043145"/>
    </source>
</evidence>
<dbReference type="InterPro" id="IPR013120">
    <property type="entry name" value="FAR_NAD-bd"/>
</dbReference>
<comment type="subunit">
    <text evidence="5">Complex I is composed of 45 different subunits. This a component of the hydrophobic protein fraction. Interacts with BLOC1S1. Interacts with SLC2A4. Interacts with CLOCK. Interacts with RAB5IF.</text>
</comment>
<evidence type="ECO:0000259" key="7">
    <source>
        <dbReference type="Pfam" id="PF07993"/>
    </source>
</evidence>
<evidence type="ECO:0000256" key="2">
    <source>
        <dbReference type="ARBA" id="ARBA00040720"/>
    </source>
</evidence>
<name>A0A7R9KEE1_9ACAR</name>
<protein>
    <recommendedName>
        <fullName evidence="2">NADH dehydrogenase [ubiquinone] 1 alpha subcomplex subunit 9, mitochondrial</fullName>
    </recommendedName>
    <alternativeName>
        <fullName evidence="4">Complex I-39kD</fullName>
    </alternativeName>
    <alternativeName>
        <fullName evidence="3">NADH-ubiquinone oxidoreductase 39 kDa subunit</fullName>
    </alternativeName>
</protein>
<dbReference type="Pfam" id="PF01370">
    <property type="entry name" value="Epimerase"/>
    <property type="match status" value="1"/>
</dbReference>
<organism evidence="8">
    <name type="scientific">Medioppia subpectinata</name>
    <dbReference type="NCBI Taxonomy" id="1979941"/>
    <lineage>
        <taxon>Eukaryota</taxon>
        <taxon>Metazoa</taxon>
        <taxon>Ecdysozoa</taxon>
        <taxon>Arthropoda</taxon>
        <taxon>Chelicerata</taxon>
        <taxon>Arachnida</taxon>
        <taxon>Acari</taxon>
        <taxon>Acariformes</taxon>
        <taxon>Sarcoptiformes</taxon>
        <taxon>Oribatida</taxon>
        <taxon>Brachypylina</taxon>
        <taxon>Oppioidea</taxon>
        <taxon>Oppiidae</taxon>
        <taxon>Medioppia</taxon>
    </lineage>
</organism>
<dbReference type="CDD" id="cd05271">
    <property type="entry name" value="NDUFA9_like_SDR_a"/>
    <property type="match status" value="1"/>
</dbReference>
<feature type="domain" description="Thioester reductase (TE)" evidence="7">
    <location>
        <begin position="400"/>
        <end position="557"/>
    </location>
</feature>
<gene>
    <name evidence="8" type="ORF">OSB1V03_LOCUS1839</name>
</gene>
<dbReference type="PANTHER" id="PTHR12126">
    <property type="entry name" value="NADH-UBIQUINONE OXIDOREDUCTASE 39 KDA SUBUNIT-RELATED"/>
    <property type="match status" value="1"/>
</dbReference>
<evidence type="ECO:0000313" key="9">
    <source>
        <dbReference type="Proteomes" id="UP000759131"/>
    </source>
</evidence>
<reference evidence="8" key="1">
    <citation type="submission" date="2020-11" db="EMBL/GenBank/DDBJ databases">
        <authorList>
            <person name="Tran Van P."/>
        </authorList>
    </citation>
    <scope>NUCLEOTIDE SEQUENCE</scope>
</reference>
<accession>A0A7R9KEE1</accession>
<sequence length="572" mass="64701">MKTNVNLIQNWKRFATNSAALQPKAFPDVAAKAVKRGSGGRSSFNGQVVTVFGGGGFLGRYVINKLAKSGSQVIIPFRGDFYECFHLKTCGDLGQILFRHFHLKDAESVYNCVKYSNAVVNLIGKDSETNNFRFRDVHEEGARLIARMAREAGVQRVVHVSAANVERELEPQLLWKGSQWLRSKRAGEKAVREEFPMATIIRPTDVHGMDDNWSQNFCSWQRRMLWRVPLINGGFQTQKQPVYVSDVAQALVNALTDDEAPGQTYEAFGPRRYTMRALVDYLQRIIQKTPEDGFHVSNMRWAPLFLVRVWLMSHPQWLHKYPHVSFEKLEREAISDIRTKGVKSIEELGVALTTIEEKWEFNLMHWKRMSLLKPVLSLKNPKTNMSSDLCQFLADKSLLITGGTGFVGKCLLEKILRECPHVKAVYLLLRPKSGQTVEKRLKELLANPIFDSIRATNASTLERVIAVCGDVTLDELGLNPMDRHVIRDSVSIVFNCAATIRFDEPLRRALQLNVLSAQRVLRLVESLARIDALVHVSTAYCTRDRDDVTESVDKEGVSLDQLLSAAEYGSPQ</sequence>
<evidence type="ECO:0000256" key="5">
    <source>
        <dbReference type="ARBA" id="ARBA00046455"/>
    </source>
</evidence>
<dbReference type="SUPFAM" id="SSF51735">
    <property type="entry name" value="NAD(P)-binding Rossmann-fold domains"/>
    <property type="match status" value="2"/>
</dbReference>
<dbReference type="Proteomes" id="UP000759131">
    <property type="component" value="Unassembled WGS sequence"/>
</dbReference>
<dbReference type="Gene3D" id="3.40.50.720">
    <property type="entry name" value="NAD(P)-binding Rossmann-like Domain"/>
    <property type="match status" value="2"/>
</dbReference>
<evidence type="ECO:0000313" key="8">
    <source>
        <dbReference type="EMBL" id="CAD7621368.1"/>
    </source>
</evidence>
<dbReference type="InterPro" id="IPR001509">
    <property type="entry name" value="Epimerase_deHydtase"/>
</dbReference>
<proteinExistence type="inferred from homology"/>
<keyword evidence="9" id="KW-1185">Reference proteome</keyword>